<evidence type="ECO:0000256" key="5">
    <source>
        <dbReference type="SAM" id="MobiDB-lite"/>
    </source>
</evidence>
<keyword evidence="4 6" id="KW-0472">Membrane</keyword>
<feature type="transmembrane region" description="Helical" evidence="6">
    <location>
        <begin position="201"/>
        <end position="221"/>
    </location>
</feature>
<organism evidence="8 9">
    <name type="scientific">Durusdinium trenchii</name>
    <dbReference type="NCBI Taxonomy" id="1381693"/>
    <lineage>
        <taxon>Eukaryota</taxon>
        <taxon>Sar</taxon>
        <taxon>Alveolata</taxon>
        <taxon>Dinophyceae</taxon>
        <taxon>Suessiales</taxon>
        <taxon>Symbiodiniaceae</taxon>
        <taxon>Durusdinium</taxon>
    </lineage>
</organism>
<keyword evidence="9" id="KW-1185">Reference proteome</keyword>
<comment type="subcellular location">
    <subcellularLocation>
        <location evidence="1">Membrane</location>
        <topology evidence="1">Multi-pass membrane protein</topology>
    </subcellularLocation>
</comment>
<dbReference type="PANTHER" id="PTHR22950:SF349">
    <property type="entry name" value="AMINO ACID TRANSPORTER TRANSMEMBRANE DOMAIN-CONTAINING PROTEIN"/>
    <property type="match status" value="1"/>
</dbReference>
<evidence type="ECO:0000313" key="8">
    <source>
        <dbReference type="EMBL" id="CAK8991205.1"/>
    </source>
</evidence>
<sequence>MRRAAPERRADTGAMSAGEPLCRVDTGSFRSSGSGSSRSSAKHQVSSLTLCCNVVLSITGTAVLGISAQMKTFGWILTPLVLLLGVLITSEMVHLVAVTSEQLEARGERILVSYQDFAEAALGKTGWWLSAVSSTLSLFGMIFGGLILESHNLQLTSPILWPWPLGGDVNDAGRKWWAVLLTSTTLFYSFVDIGSLLHNSAWIGVGLTLFCMVCVYGGTFAEFQSAEDFHDSCRSSEAVPFQSFGINVASASGPLESFLGTFSVFSYIMYAFAIVVTLPTLRSTMKEKRSLTITCVVAFVIVAVEFLIIMLSYYWVFGNLGPENIIDGLKKMRDETLPGWWATSNPWAVGVPTRFAEALGWGITLHLLCSDAIYVPVTVVATEALLPPAWVAKRWVSILLRVAVALLRLLVAALVQDFIKMTNLTSAACVTMNNIILPILAFYSVPDLPSSRLRKLLHAVVLAFGVSSMVFGTISAILDLAASGNNLATGTFPRPGISEECFQAFCQLNQGHASCTSK</sequence>
<gene>
    <name evidence="8" type="ORF">SCF082_LOCUS2561</name>
</gene>
<feature type="compositionally biased region" description="Basic and acidic residues" evidence="5">
    <location>
        <begin position="1"/>
        <end position="11"/>
    </location>
</feature>
<accession>A0ABP0HQN7</accession>
<feature type="transmembrane region" description="Helical" evidence="6">
    <location>
        <begin position="398"/>
        <end position="419"/>
    </location>
</feature>
<feature type="transmembrane region" description="Helical" evidence="6">
    <location>
        <begin position="73"/>
        <end position="97"/>
    </location>
</feature>
<evidence type="ECO:0000256" key="6">
    <source>
        <dbReference type="SAM" id="Phobius"/>
    </source>
</evidence>
<evidence type="ECO:0000256" key="1">
    <source>
        <dbReference type="ARBA" id="ARBA00004141"/>
    </source>
</evidence>
<name>A0ABP0HQN7_9DINO</name>
<feature type="transmembrane region" description="Helical" evidence="6">
    <location>
        <begin position="291"/>
        <end position="315"/>
    </location>
</feature>
<evidence type="ECO:0000259" key="7">
    <source>
        <dbReference type="Pfam" id="PF01490"/>
    </source>
</evidence>
<feature type="domain" description="Amino acid transporter transmembrane" evidence="7">
    <location>
        <begin position="44"/>
        <end position="477"/>
    </location>
</feature>
<keyword evidence="2 6" id="KW-0812">Transmembrane</keyword>
<feature type="compositionally biased region" description="Low complexity" evidence="5">
    <location>
        <begin position="27"/>
        <end position="39"/>
    </location>
</feature>
<feature type="transmembrane region" description="Helical" evidence="6">
    <location>
        <begin position="258"/>
        <end position="279"/>
    </location>
</feature>
<dbReference type="PANTHER" id="PTHR22950">
    <property type="entry name" value="AMINO ACID TRANSPORTER"/>
    <property type="match status" value="1"/>
</dbReference>
<feature type="transmembrane region" description="Helical" evidence="6">
    <location>
        <begin position="176"/>
        <end position="194"/>
    </location>
</feature>
<dbReference type="EMBL" id="CAXAMM010001259">
    <property type="protein sequence ID" value="CAK8991205.1"/>
    <property type="molecule type" value="Genomic_DNA"/>
</dbReference>
<feature type="transmembrane region" description="Helical" evidence="6">
    <location>
        <begin position="456"/>
        <end position="478"/>
    </location>
</feature>
<evidence type="ECO:0000256" key="3">
    <source>
        <dbReference type="ARBA" id="ARBA00022989"/>
    </source>
</evidence>
<comment type="caution">
    <text evidence="8">The sequence shown here is derived from an EMBL/GenBank/DDBJ whole genome shotgun (WGS) entry which is preliminary data.</text>
</comment>
<proteinExistence type="predicted"/>
<dbReference type="Proteomes" id="UP001642464">
    <property type="component" value="Unassembled WGS sequence"/>
</dbReference>
<evidence type="ECO:0000313" key="9">
    <source>
        <dbReference type="Proteomes" id="UP001642464"/>
    </source>
</evidence>
<dbReference type="InterPro" id="IPR013057">
    <property type="entry name" value="AA_transpt_TM"/>
</dbReference>
<feature type="transmembrane region" description="Helical" evidence="6">
    <location>
        <begin position="127"/>
        <end position="148"/>
    </location>
</feature>
<reference evidence="8 9" key="1">
    <citation type="submission" date="2024-02" db="EMBL/GenBank/DDBJ databases">
        <authorList>
            <person name="Chen Y."/>
            <person name="Shah S."/>
            <person name="Dougan E. K."/>
            <person name="Thang M."/>
            <person name="Chan C."/>
        </authorList>
    </citation>
    <scope>NUCLEOTIDE SEQUENCE [LARGE SCALE GENOMIC DNA]</scope>
</reference>
<evidence type="ECO:0000256" key="2">
    <source>
        <dbReference type="ARBA" id="ARBA00022692"/>
    </source>
</evidence>
<feature type="transmembrane region" description="Helical" evidence="6">
    <location>
        <begin position="425"/>
        <end position="444"/>
    </location>
</feature>
<protein>
    <recommendedName>
        <fullName evidence="7">Amino acid transporter transmembrane domain-containing protein</fullName>
    </recommendedName>
</protein>
<feature type="region of interest" description="Disordered" evidence="5">
    <location>
        <begin position="1"/>
        <end position="40"/>
    </location>
</feature>
<dbReference type="Pfam" id="PF01490">
    <property type="entry name" value="Aa_trans"/>
    <property type="match status" value="1"/>
</dbReference>
<keyword evidence="3 6" id="KW-1133">Transmembrane helix</keyword>
<evidence type="ECO:0000256" key="4">
    <source>
        <dbReference type="ARBA" id="ARBA00023136"/>
    </source>
</evidence>
<feature type="transmembrane region" description="Helical" evidence="6">
    <location>
        <begin position="45"/>
        <end position="67"/>
    </location>
</feature>